<evidence type="ECO:0000313" key="2">
    <source>
        <dbReference type="EMBL" id="MBX00257.1"/>
    </source>
</evidence>
<feature type="compositionally biased region" description="Low complexity" evidence="1">
    <location>
        <begin position="91"/>
        <end position="104"/>
    </location>
</feature>
<dbReference type="Gene3D" id="1.10.510.10">
    <property type="entry name" value="Transferase(Phosphotransferase) domain 1"/>
    <property type="match status" value="1"/>
</dbReference>
<dbReference type="SUPFAM" id="SSF56112">
    <property type="entry name" value="Protein kinase-like (PK-like)"/>
    <property type="match status" value="1"/>
</dbReference>
<sequence length="124" mass="14093">MMTGLRAFDTRRPDGQQNLVDWLKPKLSHKRKLKTIMDRRMDGQYSSKAMLQAAEITLKCLESDPRSRPHMKEVVEVLEQIEMIKDKPGGSKSSSRSTHSSSASHRGDQQQRAHNRSPLHSKAA</sequence>
<organism evidence="2">
    <name type="scientific">Rhizophora mucronata</name>
    <name type="common">Asiatic mangrove</name>
    <dbReference type="NCBI Taxonomy" id="61149"/>
    <lineage>
        <taxon>Eukaryota</taxon>
        <taxon>Viridiplantae</taxon>
        <taxon>Streptophyta</taxon>
        <taxon>Embryophyta</taxon>
        <taxon>Tracheophyta</taxon>
        <taxon>Spermatophyta</taxon>
        <taxon>Magnoliopsida</taxon>
        <taxon>eudicotyledons</taxon>
        <taxon>Gunneridae</taxon>
        <taxon>Pentapetalae</taxon>
        <taxon>rosids</taxon>
        <taxon>fabids</taxon>
        <taxon>Malpighiales</taxon>
        <taxon>Rhizophoraceae</taxon>
        <taxon>Rhizophora</taxon>
    </lineage>
</organism>
<dbReference type="PANTHER" id="PTHR45621">
    <property type="entry name" value="OS01G0588500 PROTEIN-RELATED"/>
    <property type="match status" value="1"/>
</dbReference>
<feature type="compositionally biased region" description="Basic residues" evidence="1">
    <location>
        <begin position="113"/>
        <end position="124"/>
    </location>
</feature>
<feature type="region of interest" description="Disordered" evidence="1">
    <location>
        <begin position="84"/>
        <end position="124"/>
    </location>
</feature>
<dbReference type="InterPro" id="IPR011009">
    <property type="entry name" value="Kinase-like_dom_sf"/>
</dbReference>
<protein>
    <submittedName>
        <fullName evidence="2">Uncharacterized protein MANES_02G113800</fullName>
    </submittedName>
</protein>
<accession>A0A2P2K3F4</accession>
<name>A0A2P2K3F4_RHIMU</name>
<dbReference type="InterPro" id="IPR050823">
    <property type="entry name" value="Plant_Ser_Thr_Prot_Kinase"/>
</dbReference>
<dbReference type="AlphaFoldDB" id="A0A2P2K3F4"/>
<reference evidence="2" key="1">
    <citation type="submission" date="2018-02" db="EMBL/GenBank/DDBJ databases">
        <title>Rhizophora mucronata_Transcriptome.</title>
        <authorList>
            <person name="Meera S.P."/>
            <person name="Sreeshan A."/>
            <person name="Augustine A."/>
        </authorList>
    </citation>
    <scope>NUCLEOTIDE SEQUENCE</scope>
    <source>
        <tissue evidence="2">Leaf</tissue>
    </source>
</reference>
<evidence type="ECO:0000256" key="1">
    <source>
        <dbReference type="SAM" id="MobiDB-lite"/>
    </source>
</evidence>
<proteinExistence type="predicted"/>
<dbReference type="EMBL" id="GGEC01019773">
    <property type="protein sequence ID" value="MBX00257.1"/>
    <property type="molecule type" value="Transcribed_RNA"/>
</dbReference>